<evidence type="ECO:0000313" key="4">
    <source>
        <dbReference type="Proteomes" id="UP000619457"/>
    </source>
</evidence>
<proteinExistence type="predicted"/>
<dbReference type="Pfam" id="PF07593">
    <property type="entry name" value="UnbV_ASPIC"/>
    <property type="match status" value="1"/>
</dbReference>
<organism evidence="3 4">
    <name type="scientific">Echinicola pacifica</name>
    <dbReference type="NCBI Taxonomy" id="346377"/>
    <lineage>
        <taxon>Bacteria</taxon>
        <taxon>Pseudomonadati</taxon>
        <taxon>Bacteroidota</taxon>
        <taxon>Cytophagia</taxon>
        <taxon>Cytophagales</taxon>
        <taxon>Cyclobacteriaceae</taxon>
        <taxon>Echinicola</taxon>
    </lineage>
</organism>
<dbReference type="PANTHER" id="PTHR16026">
    <property type="entry name" value="CARTILAGE ACIDIC PROTEIN 1"/>
    <property type="match status" value="1"/>
</dbReference>
<evidence type="ECO:0000313" key="3">
    <source>
        <dbReference type="EMBL" id="GGZ30638.1"/>
    </source>
</evidence>
<dbReference type="Gene3D" id="2.130.10.130">
    <property type="entry name" value="Integrin alpha, N-terminal"/>
    <property type="match status" value="3"/>
</dbReference>
<dbReference type="EMBL" id="BMWX01000004">
    <property type="protein sequence ID" value="GGZ30638.1"/>
    <property type="molecule type" value="Genomic_DNA"/>
</dbReference>
<dbReference type="InterPro" id="IPR011519">
    <property type="entry name" value="UnbV_ASPIC"/>
</dbReference>
<dbReference type="SUPFAM" id="SSF69318">
    <property type="entry name" value="Integrin alpha N-terminal domain"/>
    <property type="match status" value="3"/>
</dbReference>
<dbReference type="PANTHER" id="PTHR16026:SF0">
    <property type="entry name" value="CARTILAGE ACIDIC PROTEIN 1"/>
    <property type="match status" value="1"/>
</dbReference>
<dbReference type="Proteomes" id="UP000619457">
    <property type="component" value="Unassembled WGS sequence"/>
</dbReference>
<dbReference type="InterPro" id="IPR027039">
    <property type="entry name" value="Crtac1"/>
</dbReference>
<dbReference type="RefSeq" id="WP_018474635.1">
    <property type="nucleotide sequence ID" value="NZ_BMWX01000004.1"/>
</dbReference>
<keyword evidence="1" id="KW-0732">Signal</keyword>
<dbReference type="AlphaFoldDB" id="A0A918Q1F6"/>
<keyword evidence="4" id="KW-1185">Reference proteome</keyword>
<gene>
    <name evidence="3" type="ORF">GCM10007049_24360</name>
</gene>
<sequence>MLDIYPRTYSFPTLLFCLVSLLILPINTIAQEKPFGFSPIKAKKAGISFKNQLIEDASNNILTYEYFYNGGGVALGDLDNDGLDEIFLTGNMSPNALYQNLGDFKFKDISKKAGISGKDSWTTGVTMADINADGYLDIYVCYSGKGDADSRQNELYINNKDLTFSEQASKYGLNSNYNSTQALFFDYDQDGDLEMYLLNHNTEVITEFQFVEAKSKKHDRAGDQLFRNEGGHFVEVTQEAGIFSNSLGFGLGISAADLNGDGLLDLYVSNDYIEHDYLYLNNGDGTFQESMKENLGHISHFSMGLDLSDINNDGYQDIFTLDMLPEDNKRQKLLYGPENYEHYHLMLQEGFHHQNMRNMLQINNGDGTFSEVGQLAGVSNTDWSWSSLFFDADNDGLKDLFITNGYYRDYTNRDFLKYKGDYYFQKAIAREKADTLDLVTSMSSTPLKNYSFRNKGNLAFENSSAQWGLDHLGFSNGAAYSDLNNDGQMDLVVNNLNDFPSIYKNSGAPGNHFLKIKLKGSGLNTSGIGAKITLFQGSTLQEQVQMPTRGFQSSMSHILHFGIPKNTLVDSVTVLWADGKSQTLAQPSLDTQLTMDYSLATLSSTPSSAPQPPLLQATESPIPYRYTESQVNDFKRQPLLQVMPSYTAPVLASSMALEKPKWVYAGGTKGSAGTLYKQQSNGAFLPSDHFKSDPKHTDSDALFFDANGDDLEDLYIASGGYHNYSGYEGELQDRLYINDGNGGYILQDAALPDMPISTATVAAVDYDADGDQDLFVGGRIVPGKYPQPAPSYLLRNLGDGTFEDVTADYLPALADLGMITDASWLDLNEDGLMDLILIGECMPIKIFINKEGREFTDQSNIWLDQALHGLWNTMTTADFDQDGDLDLVLGNLGMNTQMNPSEEEPVTIYYGDFDGNGSVDPILVRYIQGKAYPFASRDELLDQMYGMRSNFTDYESYSNASITDILSEEQLASCQKLSITQVKSIYLENTGKKLVPRNLPIEAQFSPIYSILANDINGDGNLDLVLGGNQHYTRLRIGVIDANYGQVLLGDGQGNFRYISQLESGLSLKGDLKSILPLHSQGEDYLLFGMGNYGIQAYKLSQKP</sequence>
<name>A0A918Q1F6_9BACT</name>
<protein>
    <recommendedName>
        <fullName evidence="2">ASPIC/UnbV domain-containing protein</fullName>
    </recommendedName>
</protein>
<evidence type="ECO:0000256" key="1">
    <source>
        <dbReference type="ARBA" id="ARBA00022729"/>
    </source>
</evidence>
<comment type="caution">
    <text evidence="3">The sequence shown here is derived from an EMBL/GenBank/DDBJ whole genome shotgun (WGS) entry which is preliminary data.</text>
</comment>
<dbReference type="InterPro" id="IPR013517">
    <property type="entry name" value="FG-GAP"/>
</dbReference>
<dbReference type="Pfam" id="PF13517">
    <property type="entry name" value="FG-GAP_3"/>
    <property type="match status" value="4"/>
</dbReference>
<feature type="domain" description="ASPIC/UnbV" evidence="2">
    <location>
        <begin position="527"/>
        <end position="594"/>
    </location>
</feature>
<reference evidence="3" key="1">
    <citation type="journal article" date="2014" name="Int. J. Syst. Evol. Microbiol.">
        <title>Complete genome sequence of Corynebacterium casei LMG S-19264T (=DSM 44701T), isolated from a smear-ripened cheese.</title>
        <authorList>
            <consortium name="US DOE Joint Genome Institute (JGI-PGF)"/>
            <person name="Walter F."/>
            <person name="Albersmeier A."/>
            <person name="Kalinowski J."/>
            <person name="Ruckert C."/>
        </authorList>
    </citation>
    <scope>NUCLEOTIDE SEQUENCE</scope>
    <source>
        <strain evidence="3">KCTC 12368</strain>
    </source>
</reference>
<dbReference type="InterPro" id="IPR028994">
    <property type="entry name" value="Integrin_alpha_N"/>
</dbReference>
<reference evidence="3" key="2">
    <citation type="submission" date="2020-09" db="EMBL/GenBank/DDBJ databases">
        <authorList>
            <person name="Sun Q."/>
            <person name="Kim S."/>
        </authorList>
    </citation>
    <scope>NUCLEOTIDE SEQUENCE</scope>
    <source>
        <strain evidence="3">KCTC 12368</strain>
    </source>
</reference>
<evidence type="ECO:0000259" key="2">
    <source>
        <dbReference type="Pfam" id="PF07593"/>
    </source>
</evidence>
<accession>A0A918Q1F6</accession>